<dbReference type="PROSITE" id="PS00012">
    <property type="entry name" value="PHOSPHOPANTETHEINE"/>
    <property type="match status" value="1"/>
</dbReference>
<dbReference type="InterPro" id="IPR009081">
    <property type="entry name" value="PP-bd_ACP"/>
</dbReference>
<dbReference type="EMBL" id="VCAU01000007">
    <property type="protein sequence ID" value="KAF9893462.1"/>
    <property type="molecule type" value="Genomic_DNA"/>
</dbReference>
<dbReference type="AlphaFoldDB" id="A0AAD4CXD4"/>
<dbReference type="Proteomes" id="UP001194746">
    <property type="component" value="Unassembled WGS sequence"/>
</dbReference>
<comment type="similarity">
    <text evidence="3">Belongs to the NRP synthetase family.</text>
</comment>
<sequence>MVVTELFTMTYSPCRCSNKALIIFLGSKITNLSYFDPSYHQAFKISFHSQLEILFPKKKLNRILYQQFTGFQARTGTYMMSNYTSMANILVQHAKEHPDAEAVVDGPDTVTYEELLTQAASLASCLKSKAPVAPDEPVAILLGPGMKQVVAQVAVHLLGATSVPLEPFQPPRRIHELLYDIDVRRVIAADESAGHLEGFDVYPVDNKPSQSLCRGIHHLLDDHDAHAKHRRSHILFTSGSTGKPKPVQIQASSIMHLATSNNMTPLSRHDRVAAFNNPGFDLSLFEVWCTLIAGGTVVTIPKQVATDPGRLPSFLEEHQVTVTIIPTALFNIIASTAPHAFRGLRHVITAGEAANAQALRSVLEKDPPKALWNGYGPTEATTLTTMAKVTLQDCSEDRISIGQPIGKAQVYLLDDDLQPIEKPGVSGEICIAGPGKSPSYLNRDRENKERFTSLVNASPHALSIGVTNDASHFGTSTIEIYRTGDVGQWRRDNPSSLDYIGRRDMQVKHQGFRVELGEVERVLESSELVKFCVVVQRSPLSTLHSSVLAAYIIPSDGSAQCHDDIVQFARECLPYYMVPDTFELLSSFPLMHNGKVDRKALQQGNVQPSANVDLGNGNQSTTNGVDKASILLDLCREVLQVSDISPDQDLFLLGASSIQAAALIALIHSRLGCLITMDQLHENSCFARLLEFLHIDQQPQESPHGTAPDHSGIWKKDSEIVDDLTLVPDWASDAEGQVFLTGATGFVGVHLLRRLIEWPGVKQVACLCRSKPGQSATARVQQALQKYDLFPESLELSGKIMVLDGDIGDDNIGLGSDRFNWLTNWASVVFHVAAKVNFCESYQEHHRDNVLGTRNILKVATLGRRKAFHYMSSIDVAGPTGFILGSRTVSEDGSILCHLPALRYDLGYGQTQWTAEAMVLRMQERGLPVAIYRPGFIIGDSVTGASNPDDFITRIIVGSIQMGTFPRVVDMRFEYSTIDYVCSSVLHIASANKNLGHAYHILSPDRAKSITAEDTCALINAAGYPVRLIDYPEWVEQAAKSQSTDGPLSPLLPVLQERVLGRLSRWECAQYSPVYECTNSARALADLPSGEYIPFTPDILQRYIAFWNRKGFYTV</sequence>
<evidence type="ECO:0000313" key="6">
    <source>
        <dbReference type="Proteomes" id="UP001194746"/>
    </source>
</evidence>
<evidence type="ECO:0000256" key="2">
    <source>
        <dbReference type="ARBA" id="ARBA00022553"/>
    </source>
</evidence>
<dbReference type="Pfam" id="PF00550">
    <property type="entry name" value="PP-binding"/>
    <property type="match status" value="1"/>
</dbReference>
<dbReference type="InterPro" id="IPR045851">
    <property type="entry name" value="AMP-bd_C_sf"/>
</dbReference>
<dbReference type="InterPro" id="IPR013120">
    <property type="entry name" value="FAR_NAD-bd"/>
</dbReference>
<dbReference type="InterPro" id="IPR006162">
    <property type="entry name" value="Ppantetheine_attach_site"/>
</dbReference>
<dbReference type="CDD" id="cd05930">
    <property type="entry name" value="A_NRPS"/>
    <property type="match status" value="1"/>
</dbReference>
<dbReference type="SUPFAM" id="SSF51735">
    <property type="entry name" value="NAD(P)-binding Rossmann-fold domains"/>
    <property type="match status" value="1"/>
</dbReference>
<dbReference type="SUPFAM" id="SSF56801">
    <property type="entry name" value="Acetyl-CoA synthetase-like"/>
    <property type="match status" value="1"/>
</dbReference>
<feature type="domain" description="Carrier" evidence="4">
    <location>
        <begin position="622"/>
        <end position="697"/>
    </location>
</feature>
<keyword evidence="6" id="KW-1185">Reference proteome</keyword>
<gene>
    <name evidence="5" type="ORF">FE257_010774</name>
</gene>
<dbReference type="InterPro" id="IPR020845">
    <property type="entry name" value="AMP-binding_CS"/>
</dbReference>
<dbReference type="Gene3D" id="3.40.50.720">
    <property type="entry name" value="NAD(P)-binding Rossmann-like Domain"/>
    <property type="match status" value="1"/>
</dbReference>
<evidence type="ECO:0000259" key="4">
    <source>
        <dbReference type="PROSITE" id="PS50075"/>
    </source>
</evidence>
<dbReference type="CDD" id="cd05235">
    <property type="entry name" value="SDR_e1"/>
    <property type="match status" value="1"/>
</dbReference>
<evidence type="ECO:0000256" key="3">
    <source>
        <dbReference type="ARBA" id="ARBA00029454"/>
    </source>
</evidence>
<dbReference type="PROSITE" id="PS00455">
    <property type="entry name" value="AMP_BINDING"/>
    <property type="match status" value="1"/>
</dbReference>
<dbReference type="Gene3D" id="3.30.300.30">
    <property type="match status" value="1"/>
</dbReference>
<dbReference type="Gene3D" id="3.40.50.12780">
    <property type="entry name" value="N-terminal domain of ligase-like"/>
    <property type="match status" value="1"/>
</dbReference>
<dbReference type="InterPro" id="IPR036291">
    <property type="entry name" value="NAD(P)-bd_dom_sf"/>
</dbReference>
<proteinExistence type="inferred from homology"/>
<name>A0AAD4CXD4_ASPNN</name>
<dbReference type="Pfam" id="PF13193">
    <property type="entry name" value="AMP-binding_C"/>
    <property type="match status" value="1"/>
</dbReference>
<organism evidence="5 6">
    <name type="scientific">Aspergillus nanangensis</name>
    <dbReference type="NCBI Taxonomy" id="2582783"/>
    <lineage>
        <taxon>Eukaryota</taxon>
        <taxon>Fungi</taxon>
        <taxon>Dikarya</taxon>
        <taxon>Ascomycota</taxon>
        <taxon>Pezizomycotina</taxon>
        <taxon>Eurotiomycetes</taxon>
        <taxon>Eurotiomycetidae</taxon>
        <taxon>Eurotiales</taxon>
        <taxon>Aspergillaceae</taxon>
        <taxon>Aspergillus</taxon>
        <taxon>Aspergillus subgen. Circumdati</taxon>
    </lineage>
</organism>
<protein>
    <recommendedName>
        <fullName evidence="4">Carrier domain-containing protein</fullName>
    </recommendedName>
</protein>
<accession>A0AAD4CXD4</accession>
<dbReference type="NCBIfam" id="TIGR01746">
    <property type="entry name" value="Thioester-redct"/>
    <property type="match status" value="1"/>
</dbReference>
<dbReference type="InterPro" id="IPR036736">
    <property type="entry name" value="ACP-like_sf"/>
</dbReference>
<dbReference type="InterPro" id="IPR042099">
    <property type="entry name" value="ANL_N_sf"/>
</dbReference>
<dbReference type="InterPro" id="IPR000873">
    <property type="entry name" value="AMP-dep_synth/lig_dom"/>
</dbReference>
<reference evidence="5" key="1">
    <citation type="journal article" date="2019" name="Beilstein J. Org. Chem.">
        <title>Nanangenines: drimane sesquiterpenoids as the dominant metabolite cohort of a novel Australian fungus, Aspergillus nanangensis.</title>
        <authorList>
            <person name="Lacey H.J."/>
            <person name="Gilchrist C.L.M."/>
            <person name="Crombie A."/>
            <person name="Kalaitzis J.A."/>
            <person name="Vuong D."/>
            <person name="Rutledge P.J."/>
            <person name="Turner P."/>
            <person name="Pitt J.I."/>
            <person name="Lacey E."/>
            <person name="Chooi Y.H."/>
            <person name="Piggott A.M."/>
        </authorList>
    </citation>
    <scope>NUCLEOTIDE SEQUENCE</scope>
    <source>
        <strain evidence="5">MST-FP2251</strain>
    </source>
</reference>
<dbReference type="PANTHER" id="PTHR44845">
    <property type="entry name" value="CARRIER DOMAIN-CONTAINING PROTEIN"/>
    <property type="match status" value="1"/>
</dbReference>
<dbReference type="InterPro" id="IPR010080">
    <property type="entry name" value="Thioester_reductase-like_dom"/>
</dbReference>
<dbReference type="PIRSF" id="PIRSF001617">
    <property type="entry name" value="Alpha-AR"/>
    <property type="match status" value="1"/>
</dbReference>
<dbReference type="PANTHER" id="PTHR44845:SF6">
    <property type="entry name" value="BETA-ALANINE-ACTIVATING ENZYME"/>
    <property type="match status" value="1"/>
</dbReference>
<evidence type="ECO:0000256" key="1">
    <source>
        <dbReference type="ARBA" id="ARBA00022450"/>
    </source>
</evidence>
<reference evidence="5" key="2">
    <citation type="submission" date="2020-02" db="EMBL/GenBank/DDBJ databases">
        <authorList>
            <person name="Gilchrist C.L.M."/>
            <person name="Chooi Y.-H."/>
        </authorList>
    </citation>
    <scope>NUCLEOTIDE SEQUENCE</scope>
    <source>
        <strain evidence="5">MST-FP2251</strain>
    </source>
</reference>
<keyword evidence="2" id="KW-0597">Phosphoprotein</keyword>
<dbReference type="Pfam" id="PF00501">
    <property type="entry name" value="AMP-binding"/>
    <property type="match status" value="1"/>
</dbReference>
<dbReference type="SUPFAM" id="SSF47336">
    <property type="entry name" value="ACP-like"/>
    <property type="match status" value="1"/>
</dbReference>
<dbReference type="Pfam" id="PF07993">
    <property type="entry name" value="NAD_binding_4"/>
    <property type="match status" value="1"/>
</dbReference>
<keyword evidence="1" id="KW-0596">Phosphopantetheine</keyword>
<dbReference type="PROSITE" id="PS50075">
    <property type="entry name" value="CARRIER"/>
    <property type="match status" value="1"/>
</dbReference>
<dbReference type="Gene3D" id="1.10.1200.10">
    <property type="entry name" value="ACP-like"/>
    <property type="match status" value="1"/>
</dbReference>
<evidence type="ECO:0000313" key="5">
    <source>
        <dbReference type="EMBL" id="KAF9893462.1"/>
    </source>
</evidence>
<comment type="caution">
    <text evidence="5">The sequence shown here is derived from an EMBL/GenBank/DDBJ whole genome shotgun (WGS) entry which is preliminary data.</text>
</comment>
<dbReference type="InterPro" id="IPR025110">
    <property type="entry name" value="AMP-bd_C"/>
</dbReference>